<evidence type="ECO:0000313" key="1">
    <source>
        <dbReference type="EMBL" id="ORY97063.1"/>
    </source>
</evidence>
<keyword evidence="2" id="KW-1185">Reference proteome</keyword>
<gene>
    <name evidence="1" type="ORF">BCR42DRAFT_430468</name>
</gene>
<reference evidence="1 2" key="1">
    <citation type="submission" date="2016-07" db="EMBL/GenBank/DDBJ databases">
        <title>Pervasive Adenine N6-methylation of Active Genes in Fungi.</title>
        <authorList>
            <consortium name="DOE Joint Genome Institute"/>
            <person name="Mondo S.J."/>
            <person name="Dannebaum R.O."/>
            <person name="Kuo R.C."/>
            <person name="Labutti K."/>
            <person name="Haridas S."/>
            <person name="Kuo A."/>
            <person name="Salamov A."/>
            <person name="Ahrendt S.R."/>
            <person name="Lipzen A."/>
            <person name="Sullivan W."/>
            <person name="Andreopoulos W.B."/>
            <person name="Clum A."/>
            <person name="Lindquist E."/>
            <person name="Daum C."/>
            <person name="Ramamoorthy G.K."/>
            <person name="Gryganskyi A."/>
            <person name="Culley D."/>
            <person name="Magnuson J.K."/>
            <person name="James T.Y."/>
            <person name="O'Malley M.A."/>
            <person name="Stajich J.E."/>
            <person name="Spatafora J.W."/>
            <person name="Visel A."/>
            <person name="Grigoriev I.V."/>
        </authorList>
    </citation>
    <scope>NUCLEOTIDE SEQUENCE [LARGE SCALE GENOMIC DNA]</scope>
    <source>
        <strain evidence="1 2">NRRL 1336</strain>
    </source>
</reference>
<evidence type="ECO:0000313" key="2">
    <source>
        <dbReference type="Proteomes" id="UP000193560"/>
    </source>
</evidence>
<dbReference type="EMBL" id="MCGE01000068">
    <property type="protein sequence ID" value="ORY97063.1"/>
    <property type="molecule type" value="Genomic_DNA"/>
</dbReference>
<accession>A0A1X2HDV5</accession>
<proteinExistence type="predicted"/>
<protein>
    <submittedName>
        <fullName evidence="1">Uncharacterized protein</fullName>
    </submittedName>
</protein>
<organism evidence="1 2">
    <name type="scientific">Absidia repens</name>
    <dbReference type="NCBI Taxonomy" id="90262"/>
    <lineage>
        <taxon>Eukaryota</taxon>
        <taxon>Fungi</taxon>
        <taxon>Fungi incertae sedis</taxon>
        <taxon>Mucoromycota</taxon>
        <taxon>Mucoromycotina</taxon>
        <taxon>Mucoromycetes</taxon>
        <taxon>Mucorales</taxon>
        <taxon>Cunninghamellaceae</taxon>
        <taxon>Absidia</taxon>
    </lineage>
</organism>
<dbReference type="AlphaFoldDB" id="A0A1X2HDV5"/>
<sequence>MLAVKIRHCQNICSFFVNVAHLMNSGFTPFIIGLIHTYGIHPHILDGFQIGFPGHHTAKVIKIIQIK</sequence>
<comment type="caution">
    <text evidence="1">The sequence shown here is derived from an EMBL/GenBank/DDBJ whole genome shotgun (WGS) entry which is preliminary data.</text>
</comment>
<dbReference type="Proteomes" id="UP000193560">
    <property type="component" value="Unassembled WGS sequence"/>
</dbReference>
<name>A0A1X2HDV5_9FUNG</name>